<comment type="caution">
    <text evidence="3">The sequence shown here is derived from an EMBL/GenBank/DDBJ whole genome shotgun (WGS) entry which is preliminary data.</text>
</comment>
<evidence type="ECO:0000256" key="2">
    <source>
        <dbReference type="SAM" id="Phobius"/>
    </source>
</evidence>
<name>A0A8H7UML6_9FUNG</name>
<dbReference type="AlphaFoldDB" id="A0A8H7UML6"/>
<dbReference type="Proteomes" id="UP000612746">
    <property type="component" value="Unassembled WGS sequence"/>
</dbReference>
<evidence type="ECO:0000313" key="4">
    <source>
        <dbReference type="Proteomes" id="UP000612746"/>
    </source>
</evidence>
<feature type="transmembrane region" description="Helical" evidence="2">
    <location>
        <begin position="303"/>
        <end position="323"/>
    </location>
</feature>
<feature type="region of interest" description="Disordered" evidence="1">
    <location>
        <begin position="112"/>
        <end position="141"/>
    </location>
</feature>
<keyword evidence="4" id="KW-1185">Reference proteome</keyword>
<protein>
    <submittedName>
        <fullName evidence="3">Uncharacterized protein</fullName>
    </submittedName>
</protein>
<dbReference type="OrthoDB" id="2395608at2759"/>
<reference evidence="3" key="1">
    <citation type="submission" date="2020-12" db="EMBL/GenBank/DDBJ databases">
        <title>Metabolic potential, ecology and presence of endohyphal bacteria is reflected in genomic diversity of Mucoromycotina.</title>
        <authorList>
            <person name="Muszewska A."/>
            <person name="Okrasinska A."/>
            <person name="Steczkiewicz K."/>
            <person name="Drgas O."/>
            <person name="Orlowska M."/>
            <person name="Perlinska-Lenart U."/>
            <person name="Aleksandrzak-Piekarczyk T."/>
            <person name="Szatraj K."/>
            <person name="Zielenkiewicz U."/>
            <person name="Pilsyk S."/>
            <person name="Malc E."/>
            <person name="Mieczkowski P."/>
            <person name="Kruszewska J.S."/>
            <person name="Biernat P."/>
            <person name="Pawlowska J."/>
        </authorList>
    </citation>
    <scope>NUCLEOTIDE SEQUENCE</scope>
    <source>
        <strain evidence="3">WA0000051536</strain>
    </source>
</reference>
<accession>A0A8H7UML6</accession>
<keyword evidence="2" id="KW-0472">Membrane</keyword>
<evidence type="ECO:0000256" key="1">
    <source>
        <dbReference type="SAM" id="MobiDB-lite"/>
    </source>
</evidence>
<organism evidence="3 4">
    <name type="scientific">Umbelopsis vinacea</name>
    <dbReference type="NCBI Taxonomy" id="44442"/>
    <lineage>
        <taxon>Eukaryota</taxon>
        <taxon>Fungi</taxon>
        <taxon>Fungi incertae sedis</taxon>
        <taxon>Mucoromycota</taxon>
        <taxon>Mucoromycotina</taxon>
        <taxon>Umbelopsidomycetes</taxon>
        <taxon>Umbelopsidales</taxon>
        <taxon>Umbelopsidaceae</taxon>
        <taxon>Umbelopsis</taxon>
    </lineage>
</organism>
<feature type="compositionally biased region" description="Basic and acidic residues" evidence="1">
    <location>
        <begin position="118"/>
        <end position="135"/>
    </location>
</feature>
<dbReference type="EMBL" id="JAEPRA010000005">
    <property type="protein sequence ID" value="KAG2185333.1"/>
    <property type="molecule type" value="Genomic_DNA"/>
</dbReference>
<keyword evidence="2" id="KW-0812">Transmembrane</keyword>
<evidence type="ECO:0000313" key="3">
    <source>
        <dbReference type="EMBL" id="KAG2185333.1"/>
    </source>
</evidence>
<gene>
    <name evidence="3" type="ORF">INT44_002123</name>
</gene>
<sequence length="328" mass="36415">MSTAQFRILYPSGSGSVSISIEDGIPKPLMKSKAGLYELERPLLRDTKYNYQVFLDDEPQQIEVFNTASAMSKSDLETLQNLSALCLVDMDSKDQHNLHDVITGGGAEAAAVLDDPPEFDHGDSHSDSETDRSELDSPLTPTRYEGFEEQQTIHSLLHENHVPKNEGYRPPLLDSINQDSQNTIHIEHPSQVTSEKQAEPNNQCNVLETSIPGSKVTEDHAVDEIATNDVVMANGVFSTPMLATDAEDYIDDHCVVDDLIQELREKEENQLKENENITEEVIATQLQAFSKFGSADILRLQSMFTSFIMIVILQAVANVFSFAKASLD</sequence>
<proteinExistence type="predicted"/>
<keyword evidence="2" id="KW-1133">Transmembrane helix</keyword>